<dbReference type="GeneID" id="54573388"/>
<sequence length="238" mass="26217">MFAVEKGPWTMNVALNRKRSRLALEDDEEEELRLPEPSPALSTFSDALKRTRTQSDLEELGIIRPEDAWSVDVESILSSHTLPTAPGSGLQAHSNVDNFQKNTSIIVLCVQGNLHLHYDLLCSMLPDLYAMSPSLQALVLCRDPSTHIPSATAPFCLPLIQAVGPSYNHFVRLGLLHPLGGGSFPLDALVIVDTRGRRRLLLPFGWGAGKHASTPAGRIVQKRLTELLRQCIEVLTKE</sequence>
<dbReference type="InterPro" id="IPR019793">
    <property type="entry name" value="Peroxidases_heam-ligand_BS"/>
</dbReference>
<reference evidence="1" key="1">
    <citation type="journal article" date="2020" name="Stud. Mycol.">
        <title>101 Dothideomycetes genomes: a test case for predicting lifestyles and emergence of pathogens.</title>
        <authorList>
            <person name="Haridas S."/>
            <person name="Albert R."/>
            <person name="Binder M."/>
            <person name="Bloem J."/>
            <person name="Labutti K."/>
            <person name="Salamov A."/>
            <person name="Andreopoulos B."/>
            <person name="Baker S."/>
            <person name="Barry K."/>
            <person name="Bills G."/>
            <person name="Bluhm B."/>
            <person name="Cannon C."/>
            <person name="Castanera R."/>
            <person name="Culley D."/>
            <person name="Daum C."/>
            <person name="Ezra D."/>
            <person name="Gonzalez J."/>
            <person name="Henrissat B."/>
            <person name="Kuo A."/>
            <person name="Liang C."/>
            <person name="Lipzen A."/>
            <person name="Lutzoni F."/>
            <person name="Magnuson J."/>
            <person name="Mondo S."/>
            <person name="Nolan M."/>
            <person name="Ohm R."/>
            <person name="Pangilinan J."/>
            <person name="Park H.-J."/>
            <person name="Ramirez L."/>
            <person name="Alfaro M."/>
            <person name="Sun H."/>
            <person name="Tritt A."/>
            <person name="Yoshinaga Y."/>
            <person name="Zwiers L.-H."/>
            <person name="Turgeon B."/>
            <person name="Goodwin S."/>
            <person name="Spatafora J."/>
            <person name="Crous P."/>
            <person name="Grigoriev I."/>
        </authorList>
    </citation>
    <scope>NUCLEOTIDE SEQUENCE</scope>
    <source>
        <strain evidence="1">CBS 122368</strain>
    </source>
</reference>
<organism evidence="1 2">
    <name type="scientific">Trematosphaeria pertusa</name>
    <dbReference type="NCBI Taxonomy" id="390896"/>
    <lineage>
        <taxon>Eukaryota</taxon>
        <taxon>Fungi</taxon>
        <taxon>Dikarya</taxon>
        <taxon>Ascomycota</taxon>
        <taxon>Pezizomycotina</taxon>
        <taxon>Dothideomycetes</taxon>
        <taxon>Pleosporomycetidae</taxon>
        <taxon>Pleosporales</taxon>
        <taxon>Massarineae</taxon>
        <taxon>Trematosphaeriaceae</taxon>
        <taxon>Trematosphaeria</taxon>
    </lineage>
</organism>
<dbReference type="PROSITE" id="PS00435">
    <property type="entry name" value="PEROXIDASE_1"/>
    <property type="match status" value="1"/>
</dbReference>
<dbReference type="AlphaFoldDB" id="A0A6A6IZX7"/>
<dbReference type="EMBL" id="ML987190">
    <property type="protein sequence ID" value="KAF2255462.1"/>
    <property type="molecule type" value="Genomic_DNA"/>
</dbReference>
<protein>
    <submittedName>
        <fullName evidence="1">Uncharacterized protein</fullName>
    </submittedName>
</protein>
<proteinExistence type="predicted"/>
<keyword evidence="2" id="KW-1185">Reference proteome</keyword>
<dbReference type="RefSeq" id="XP_033690466.1">
    <property type="nucleotide sequence ID" value="XM_033820058.1"/>
</dbReference>
<name>A0A6A6IZX7_9PLEO</name>
<evidence type="ECO:0000313" key="1">
    <source>
        <dbReference type="EMBL" id="KAF2255462.1"/>
    </source>
</evidence>
<gene>
    <name evidence="1" type="ORF">BU26DRAFT_156374</name>
</gene>
<dbReference type="Proteomes" id="UP000800094">
    <property type="component" value="Unassembled WGS sequence"/>
</dbReference>
<evidence type="ECO:0000313" key="2">
    <source>
        <dbReference type="Proteomes" id="UP000800094"/>
    </source>
</evidence>
<dbReference type="OrthoDB" id="5390017at2759"/>
<accession>A0A6A6IZX7</accession>